<proteinExistence type="predicted"/>
<reference evidence="1" key="1">
    <citation type="submission" date="2025-08" db="UniProtKB">
        <authorList>
            <consortium name="Ensembl"/>
        </authorList>
    </citation>
    <scope>IDENTIFICATION</scope>
</reference>
<keyword evidence="2" id="KW-1185">Reference proteome</keyword>
<dbReference type="AlphaFoldDB" id="A0A8C6A5M9"/>
<reference evidence="1" key="2">
    <citation type="submission" date="2025-09" db="UniProtKB">
        <authorList>
            <consortium name="Ensembl"/>
        </authorList>
    </citation>
    <scope>IDENTIFICATION</scope>
</reference>
<organism evidence="1 2">
    <name type="scientific">Marmota marmota marmota</name>
    <name type="common">Alpine marmot</name>
    <dbReference type="NCBI Taxonomy" id="9994"/>
    <lineage>
        <taxon>Eukaryota</taxon>
        <taxon>Metazoa</taxon>
        <taxon>Chordata</taxon>
        <taxon>Craniata</taxon>
        <taxon>Vertebrata</taxon>
        <taxon>Euteleostomi</taxon>
        <taxon>Mammalia</taxon>
        <taxon>Eutheria</taxon>
        <taxon>Euarchontoglires</taxon>
        <taxon>Glires</taxon>
        <taxon>Rodentia</taxon>
        <taxon>Sciuromorpha</taxon>
        <taxon>Sciuridae</taxon>
        <taxon>Xerinae</taxon>
        <taxon>Marmotini</taxon>
        <taxon>Marmota</taxon>
    </lineage>
</organism>
<name>A0A8C6A5M9_MARMA</name>
<sequence length="87" mass="9908">MKPTFVPTTLPGARWISPLTPLTHIQVSCGNTITDSPRNNALGRHSFIQSSRHLKLTITPTITKLTNDIFKWSFILRVLIRQAQKRK</sequence>
<dbReference type="Proteomes" id="UP000694407">
    <property type="component" value="Unplaced"/>
</dbReference>
<dbReference type="Ensembl" id="ENSMMMT00000027553.1">
    <property type="protein sequence ID" value="ENSMMMP00000024341.1"/>
    <property type="gene ID" value="ENSMMMG00000021305.1"/>
</dbReference>
<evidence type="ECO:0000313" key="1">
    <source>
        <dbReference type="Ensembl" id="ENSMMMP00000024341.1"/>
    </source>
</evidence>
<evidence type="ECO:0000313" key="2">
    <source>
        <dbReference type="Proteomes" id="UP000694407"/>
    </source>
</evidence>
<accession>A0A8C6A5M9</accession>
<protein>
    <submittedName>
        <fullName evidence="1">Uncharacterized protein</fullName>
    </submittedName>
</protein>